<keyword evidence="2" id="KW-1185">Reference proteome</keyword>
<protein>
    <submittedName>
        <fullName evidence="1">Uncharacterized protein</fullName>
    </submittedName>
</protein>
<evidence type="ECO:0000313" key="1">
    <source>
        <dbReference type="EMBL" id="PKU48832.1"/>
    </source>
</evidence>
<organism evidence="1 2">
    <name type="scientific">Limosa lapponica baueri</name>
    <dbReference type="NCBI Taxonomy" id="1758121"/>
    <lineage>
        <taxon>Eukaryota</taxon>
        <taxon>Metazoa</taxon>
        <taxon>Chordata</taxon>
        <taxon>Craniata</taxon>
        <taxon>Vertebrata</taxon>
        <taxon>Euteleostomi</taxon>
        <taxon>Archelosauria</taxon>
        <taxon>Archosauria</taxon>
        <taxon>Dinosauria</taxon>
        <taxon>Saurischia</taxon>
        <taxon>Theropoda</taxon>
        <taxon>Coelurosauria</taxon>
        <taxon>Aves</taxon>
        <taxon>Neognathae</taxon>
        <taxon>Neoaves</taxon>
        <taxon>Charadriiformes</taxon>
        <taxon>Scolopacidae</taxon>
        <taxon>Limosa</taxon>
    </lineage>
</organism>
<name>A0A2I0US13_LIMLA</name>
<proteinExistence type="predicted"/>
<reference evidence="2" key="2">
    <citation type="submission" date="2017-12" db="EMBL/GenBank/DDBJ databases">
        <title>Genome sequence of the Bar-tailed Godwit (Limosa lapponica baueri).</title>
        <authorList>
            <person name="Lima N.C.B."/>
            <person name="Parody-Merino A.M."/>
            <person name="Battley P.F."/>
            <person name="Fidler A.E."/>
            <person name="Prosdocimi F."/>
        </authorList>
    </citation>
    <scope>NUCLEOTIDE SEQUENCE [LARGE SCALE GENOMIC DNA]</scope>
</reference>
<dbReference type="Proteomes" id="UP000233556">
    <property type="component" value="Unassembled WGS sequence"/>
</dbReference>
<evidence type="ECO:0000313" key="2">
    <source>
        <dbReference type="Proteomes" id="UP000233556"/>
    </source>
</evidence>
<dbReference type="AlphaFoldDB" id="A0A2I0US13"/>
<sequence length="173" mass="19806">MIEGLCLQDISIRSCCSCPHAKRDYARERVVAMDSYEEYSDLAQGKVRITPATLTELVLISISETGGILLYHPFQILYVPLQVSSTPEDLPMFLTPPQGNLQSCKSLLDHAWKKFEDLLKIGDNEHEQEDQLWRKRLVKAITMLLDSNQKRYCQATIRARNSLAKRKQSEPKP</sequence>
<dbReference type="EMBL" id="KZ505646">
    <property type="protein sequence ID" value="PKU48832.1"/>
    <property type="molecule type" value="Genomic_DNA"/>
</dbReference>
<reference evidence="2" key="1">
    <citation type="submission" date="2017-11" db="EMBL/GenBank/DDBJ databases">
        <authorList>
            <person name="Lima N.C."/>
            <person name="Parody-Merino A.M."/>
            <person name="Battley P.F."/>
            <person name="Fidler A.E."/>
            <person name="Prosdocimi F."/>
        </authorList>
    </citation>
    <scope>NUCLEOTIDE SEQUENCE [LARGE SCALE GENOMIC DNA]</scope>
</reference>
<accession>A0A2I0US13</accession>
<gene>
    <name evidence="1" type="ORF">llap_904</name>
</gene>